<dbReference type="Pfam" id="PF00560">
    <property type="entry name" value="LRR_1"/>
    <property type="match status" value="5"/>
</dbReference>
<evidence type="ECO:0000256" key="8">
    <source>
        <dbReference type="ARBA" id="ARBA00022989"/>
    </source>
</evidence>
<dbReference type="Gene3D" id="3.80.10.10">
    <property type="entry name" value="Ribonuclease Inhibitor"/>
    <property type="match status" value="3"/>
</dbReference>
<dbReference type="GO" id="GO:0005886">
    <property type="term" value="C:plasma membrane"/>
    <property type="evidence" value="ECO:0007669"/>
    <property type="project" value="UniProtKB-SubCell"/>
</dbReference>
<dbReference type="InterPro" id="IPR046956">
    <property type="entry name" value="RLP23-like"/>
</dbReference>
<dbReference type="SUPFAM" id="SSF52058">
    <property type="entry name" value="L domain-like"/>
    <property type="match status" value="1"/>
</dbReference>
<keyword evidence="8" id="KW-1133">Transmembrane helix</keyword>
<reference evidence="12" key="1">
    <citation type="journal article" date="2023" name="Plant J.">
        <title>Genome sequences and population genomics provide insights into the demographic history, inbreeding, and mutation load of two 'living fossil' tree species of Dipteronia.</title>
        <authorList>
            <person name="Feng Y."/>
            <person name="Comes H.P."/>
            <person name="Chen J."/>
            <person name="Zhu S."/>
            <person name="Lu R."/>
            <person name="Zhang X."/>
            <person name="Li P."/>
            <person name="Qiu J."/>
            <person name="Olsen K.M."/>
            <person name="Qiu Y."/>
        </authorList>
    </citation>
    <scope>NUCLEOTIDE SEQUENCE</scope>
    <source>
        <strain evidence="12">KIB01</strain>
    </source>
</reference>
<evidence type="ECO:0000313" key="13">
    <source>
        <dbReference type="Proteomes" id="UP001280121"/>
    </source>
</evidence>
<keyword evidence="7" id="KW-0677">Repeat</keyword>
<evidence type="ECO:0000256" key="2">
    <source>
        <dbReference type="ARBA" id="ARBA00009592"/>
    </source>
</evidence>
<gene>
    <name evidence="12" type="ORF">Ddye_027413</name>
</gene>
<organism evidence="12 13">
    <name type="scientific">Dipteronia dyeriana</name>
    <dbReference type="NCBI Taxonomy" id="168575"/>
    <lineage>
        <taxon>Eukaryota</taxon>
        <taxon>Viridiplantae</taxon>
        <taxon>Streptophyta</taxon>
        <taxon>Embryophyta</taxon>
        <taxon>Tracheophyta</taxon>
        <taxon>Spermatophyta</taxon>
        <taxon>Magnoliopsida</taxon>
        <taxon>eudicotyledons</taxon>
        <taxon>Gunneridae</taxon>
        <taxon>Pentapetalae</taxon>
        <taxon>rosids</taxon>
        <taxon>malvids</taxon>
        <taxon>Sapindales</taxon>
        <taxon>Sapindaceae</taxon>
        <taxon>Hippocastanoideae</taxon>
        <taxon>Acereae</taxon>
        <taxon>Dipteronia</taxon>
    </lineage>
</organism>
<evidence type="ECO:0008006" key="14">
    <source>
        <dbReference type="Google" id="ProtNLM"/>
    </source>
</evidence>
<evidence type="ECO:0000256" key="11">
    <source>
        <dbReference type="ARBA" id="ARBA00023180"/>
    </source>
</evidence>
<dbReference type="FunFam" id="3.80.10.10:FF:001347">
    <property type="entry name" value="LRR receptor-like serine/threonine-protein kinase GSO2"/>
    <property type="match status" value="1"/>
</dbReference>
<keyword evidence="3" id="KW-1003">Cell membrane</keyword>
<evidence type="ECO:0000256" key="1">
    <source>
        <dbReference type="ARBA" id="ARBA00004251"/>
    </source>
</evidence>
<dbReference type="Proteomes" id="UP001280121">
    <property type="component" value="Unassembled WGS sequence"/>
</dbReference>
<dbReference type="SUPFAM" id="SSF52047">
    <property type="entry name" value="RNI-like"/>
    <property type="match status" value="1"/>
</dbReference>
<keyword evidence="13" id="KW-1185">Reference proteome</keyword>
<dbReference type="PANTHER" id="PTHR48063">
    <property type="entry name" value="LRR RECEPTOR-LIKE KINASE"/>
    <property type="match status" value="1"/>
</dbReference>
<protein>
    <recommendedName>
        <fullName evidence="14">Toll-like receptor 3</fullName>
    </recommendedName>
</protein>
<name>A0AAD9WRC9_9ROSI</name>
<dbReference type="PANTHER" id="PTHR48063:SF98">
    <property type="entry name" value="LRR RECEPTOR-LIKE SERINE_THREONINE-PROTEIN KINASE FLS2"/>
    <property type="match status" value="1"/>
</dbReference>
<comment type="subcellular location">
    <subcellularLocation>
        <location evidence="1">Cell membrane</location>
        <topology evidence="1">Single-pass type I membrane protein</topology>
    </subcellularLocation>
</comment>
<sequence length="610" mass="68671">MVSVRAHTTYTDNLEPRTEHYCATEQHSHSTSVRDHPHQSSAGHIVINGLEDNSFLRIRELSFGLGMASLHAGWTTDHVSLERRADDGPQCGNNFKGPIPYGLLNLTSLQHLDLSSNYFNSSIPNLLSRIRSLESLDFSYNSNLQGTIPTSLGRLCNLKSFSISNTTLNQDIYETFHIFSECVLDGLKNLDMRRCQLFGQLPNEQLGQAKSLEVLDIGYNFISSYVPSSLGELSSLQRLYIGYNKLNGTISEIHFANLTRLTYFDASGNSVTLKVNHDWVPPFQLVTLTLRSCLIGPQFPSWLHSQQKLAYLDISDTRTKDSIPSWFWRSLSQFYFLNISHNQIQGEISNLTSDAGLEFLYLSSNNLSGPLPLITFPFVYTLDLSNNVLSGSIALFLCHKTTEPRGTRFLKLGSNSFSGELPNCWMNWQNLSVLELSDNNFTGNLPFSIGNLSGLQSLHLRNNGFFGVIPLSLKNCTELVTLDIGENEFSGNIPTWIGERFSKLVILNLQSNKFHGLLPREFCHLMSLQILDLAYNNLSGLIPSCICNFSAMAAMNYSKGKSIQLRDGFYGNHIEDALLVMKAPNINPFLIWLEALIFPKINFREKFQWK</sequence>
<dbReference type="FunFam" id="3.80.10.10:FF:000095">
    <property type="entry name" value="LRR receptor-like serine/threonine-protein kinase GSO1"/>
    <property type="match status" value="1"/>
</dbReference>
<keyword evidence="6" id="KW-0732">Signal</keyword>
<dbReference type="AlphaFoldDB" id="A0AAD9WRC9"/>
<dbReference type="EMBL" id="JANJYI010000008">
    <property type="protein sequence ID" value="KAK2639618.1"/>
    <property type="molecule type" value="Genomic_DNA"/>
</dbReference>
<evidence type="ECO:0000256" key="3">
    <source>
        <dbReference type="ARBA" id="ARBA00022475"/>
    </source>
</evidence>
<keyword evidence="10" id="KW-0675">Receptor</keyword>
<proteinExistence type="inferred from homology"/>
<dbReference type="InterPro" id="IPR032675">
    <property type="entry name" value="LRR_dom_sf"/>
</dbReference>
<dbReference type="InterPro" id="IPR001611">
    <property type="entry name" value="Leu-rich_rpt"/>
</dbReference>
<keyword evidence="11" id="KW-0325">Glycoprotein</keyword>
<dbReference type="SMART" id="SM00369">
    <property type="entry name" value="LRR_TYP"/>
    <property type="match status" value="5"/>
</dbReference>
<dbReference type="Pfam" id="PF13855">
    <property type="entry name" value="LRR_8"/>
    <property type="match status" value="2"/>
</dbReference>
<evidence type="ECO:0000256" key="10">
    <source>
        <dbReference type="ARBA" id="ARBA00023170"/>
    </source>
</evidence>
<comment type="similarity">
    <text evidence="2">Belongs to the RLP family.</text>
</comment>
<dbReference type="InterPro" id="IPR003591">
    <property type="entry name" value="Leu-rich_rpt_typical-subtyp"/>
</dbReference>
<evidence type="ECO:0000256" key="9">
    <source>
        <dbReference type="ARBA" id="ARBA00023136"/>
    </source>
</evidence>
<evidence type="ECO:0000256" key="4">
    <source>
        <dbReference type="ARBA" id="ARBA00022614"/>
    </source>
</evidence>
<keyword evidence="5" id="KW-0812">Transmembrane</keyword>
<evidence type="ECO:0000256" key="7">
    <source>
        <dbReference type="ARBA" id="ARBA00022737"/>
    </source>
</evidence>
<dbReference type="PROSITE" id="PS51450">
    <property type="entry name" value="LRR"/>
    <property type="match status" value="1"/>
</dbReference>
<evidence type="ECO:0000256" key="6">
    <source>
        <dbReference type="ARBA" id="ARBA00022729"/>
    </source>
</evidence>
<keyword evidence="4" id="KW-0433">Leucine-rich repeat</keyword>
<comment type="caution">
    <text evidence="12">The sequence shown here is derived from an EMBL/GenBank/DDBJ whole genome shotgun (WGS) entry which is preliminary data.</text>
</comment>
<keyword evidence="9" id="KW-0472">Membrane</keyword>
<accession>A0AAD9WRC9</accession>
<evidence type="ECO:0000256" key="5">
    <source>
        <dbReference type="ARBA" id="ARBA00022692"/>
    </source>
</evidence>
<evidence type="ECO:0000313" key="12">
    <source>
        <dbReference type="EMBL" id="KAK2639618.1"/>
    </source>
</evidence>